<reference evidence="3 4" key="1">
    <citation type="journal article" date="2023" name="Nat. Commun.">
        <title>Origin of minicircular mitochondrial genomes in red algae.</title>
        <authorList>
            <person name="Lee Y."/>
            <person name="Cho C.H."/>
            <person name="Lee Y.M."/>
            <person name="Park S.I."/>
            <person name="Yang J.H."/>
            <person name="West J.A."/>
            <person name="Bhattacharya D."/>
            <person name="Yoon H.S."/>
        </authorList>
    </citation>
    <scope>NUCLEOTIDE SEQUENCE [LARGE SCALE GENOMIC DNA]</scope>
    <source>
        <strain evidence="3 4">CCMP1338</strain>
        <tissue evidence="3">Whole cell</tissue>
    </source>
</reference>
<evidence type="ECO:0000259" key="2">
    <source>
        <dbReference type="PROSITE" id="PS51747"/>
    </source>
</evidence>
<keyword evidence="4" id="KW-1185">Reference proteome</keyword>
<organism evidence="3 4">
    <name type="scientific">Rhodosorus marinus</name>
    <dbReference type="NCBI Taxonomy" id="101924"/>
    <lineage>
        <taxon>Eukaryota</taxon>
        <taxon>Rhodophyta</taxon>
        <taxon>Stylonematophyceae</taxon>
        <taxon>Stylonematales</taxon>
        <taxon>Stylonemataceae</taxon>
        <taxon>Rhodosorus</taxon>
    </lineage>
</organism>
<dbReference type="InterPro" id="IPR016193">
    <property type="entry name" value="Cytidine_deaminase-like"/>
</dbReference>
<dbReference type="AlphaFoldDB" id="A0AAV8UYY2"/>
<dbReference type="GO" id="GO:0002100">
    <property type="term" value="P:tRNA wobble adenosine to inosine editing"/>
    <property type="evidence" value="ECO:0007669"/>
    <property type="project" value="TreeGrafter"/>
</dbReference>
<proteinExistence type="predicted"/>
<dbReference type="SUPFAM" id="SSF53927">
    <property type="entry name" value="Cytidine deaminase-like"/>
    <property type="match status" value="1"/>
</dbReference>
<dbReference type="Pfam" id="PF00383">
    <property type="entry name" value="dCMP_cyt_deam_1"/>
    <property type="match status" value="1"/>
</dbReference>
<keyword evidence="1" id="KW-0378">Hydrolase</keyword>
<name>A0AAV8UYY2_9RHOD</name>
<evidence type="ECO:0000313" key="3">
    <source>
        <dbReference type="EMBL" id="KAJ8906237.1"/>
    </source>
</evidence>
<gene>
    <name evidence="3" type="ORF">NDN08_002731</name>
</gene>
<sequence length="173" mass="19362">MDMEVNWMPVALQEGHEAIERGEVPIGCVYVSSDGIELARGSNRCNEMRDGTRHAELVAYEQMVLRMGTARVREEFSRGVDLYVTCEPCIMCCAALALLKVRHVVFGCKNEKFGGCGSVRAIHESRSTRIPGIVSVKGGVFAEEAIEMLQKFYTQENLNAPEPKKKRQRTLHT</sequence>
<comment type="caution">
    <text evidence="3">The sequence shown here is derived from an EMBL/GenBank/DDBJ whole genome shotgun (WGS) entry which is preliminary data.</text>
</comment>
<dbReference type="CDD" id="cd01285">
    <property type="entry name" value="nucleoside_deaminase"/>
    <property type="match status" value="1"/>
</dbReference>
<protein>
    <recommendedName>
        <fullName evidence="2">CMP/dCMP-type deaminase domain-containing protein</fullName>
    </recommendedName>
</protein>
<dbReference type="PANTHER" id="PTHR11079">
    <property type="entry name" value="CYTOSINE DEAMINASE FAMILY MEMBER"/>
    <property type="match status" value="1"/>
</dbReference>
<dbReference type="PROSITE" id="PS51747">
    <property type="entry name" value="CYT_DCMP_DEAMINASES_2"/>
    <property type="match status" value="1"/>
</dbReference>
<accession>A0AAV8UYY2</accession>
<dbReference type="EMBL" id="JAMWBK010000004">
    <property type="protein sequence ID" value="KAJ8906237.1"/>
    <property type="molecule type" value="Genomic_DNA"/>
</dbReference>
<evidence type="ECO:0000256" key="1">
    <source>
        <dbReference type="ARBA" id="ARBA00022801"/>
    </source>
</evidence>
<dbReference type="Gene3D" id="3.40.140.10">
    <property type="entry name" value="Cytidine Deaminase, domain 2"/>
    <property type="match status" value="1"/>
</dbReference>
<dbReference type="GO" id="GO:0052717">
    <property type="term" value="F:tRNA-specific adenosine-34 deaminase activity"/>
    <property type="evidence" value="ECO:0007669"/>
    <property type="project" value="TreeGrafter"/>
</dbReference>
<feature type="domain" description="CMP/dCMP-type deaminase" evidence="2">
    <location>
        <begin position="2"/>
        <end position="118"/>
    </location>
</feature>
<dbReference type="PANTHER" id="PTHR11079:SF149">
    <property type="entry name" value="TRNA-SPECIFIC ADENOSINE DEAMINASE 2"/>
    <property type="match status" value="1"/>
</dbReference>
<evidence type="ECO:0000313" key="4">
    <source>
        <dbReference type="Proteomes" id="UP001157974"/>
    </source>
</evidence>
<dbReference type="InterPro" id="IPR002125">
    <property type="entry name" value="CMP_dCMP_dom"/>
</dbReference>
<dbReference type="Proteomes" id="UP001157974">
    <property type="component" value="Unassembled WGS sequence"/>
</dbReference>